<evidence type="ECO:0000313" key="3">
    <source>
        <dbReference type="Proteomes" id="UP000028411"/>
    </source>
</evidence>
<evidence type="ECO:0000313" key="2">
    <source>
        <dbReference type="EMBL" id="KEQ52915.1"/>
    </source>
</evidence>
<protein>
    <submittedName>
        <fullName evidence="2">Uncharacterized protein</fullName>
    </submittedName>
</protein>
<dbReference type="EMBL" id="JFHR01000032">
    <property type="protein sequence ID" value="KEQ52915.1"/>
    <property type="molecule type" value="Genomic_DNA"/>
</dbReference>
<feature type="region of interest" description="Disordered" evidence="1">
    <location>
        <begin position="24"/>
        <end position="52"/>
    </location>
</feature>
<gene>
    <name evidence="2" type="ORF">BV95_02826</name>
</gene>
<name>A0A081RCJ2_SPHCR</name>
<dbReference type="PATRIC" id="fig|46429.4.peg.2798"/>
<organism evidence="2 3">
    <name type="scientific">Sphingobium chlorophenolicum</name>
    <dbReference type="NCBI Taxonomy" id="46429"/>
    <lineage>
        <taxon>Bacteria</taxon>
        <taxon>Pseudomonadati</taxon>
        <taxon>Pseudomonadota</taxon>
        <taxon>Alphaproteobacteria</taxon>
        <taxon>Sphingomonadales</taxon>
        <taxon>Sphingomonadaceae</taxon>
        <taxon>Sphingobium</taxon>
    </lineage>
</organism>
<sequence>MMRPGAMPMQNGQPMPEAMEHCRTMHSPADGQQHMMHHPGEPRVSQKQEKDQ</sequence>
<dbReference type="Proteomes" id="UP000028411">
    <property type="component" value="Unassembled WGS sequence"/>
</dbReference>
<accession>A0A081RCJ2</accession>
<proteinExistence type="predicted"/>
<evidence type="ECO:0000256" key="1">
    <source>
        <dbReference type="SAM" id="MobiDB-lite"/>
    </source>
</evidence>
<dbReference type="AlphaFoldDB" id="A0A081RCJ2"/>
<comment type="caution">
    <text evidence="2">The sequence shown here is derived from an EMBL/GenBank/DDBJ whole genome shotgun (WGS) entry which is preliminary data.</text>
</comment>
<feature type="compositionally biased region" description="Basic and acidic residues" evidence="1">
    <location>
        <begin position="38"/>
        <end position="52"/>
    </location>
</feature>
<reference evidence="2 3" key="1">
    <citation type="submission" date="2014-02" db="EMBL/GenBank/DDBJ databases">
        <title>Whole genome sequence of Sphingobium chlorophenolicum NBRC 16172.</title>
        <authorList>
            <person name="Gan H.M."/>
            <person name="Gan H.Y."/>
            <person name="Chew T.H."/>
            <person name="Savka M.A."/>
        </authorList>
    </citation>
    <scope>NUCLEOTIDE SEQUENCE [LARGE SCALE GENOMIC DNA]</scope>
    <source>
        <strain evidence="2 3">NBRC 16172</strain>
    </source>
</reference>